<dbReference type="EMBL" id="OE001569">
    <property type="protein sequence ID" value="CAD7457117.1"/>
    <property type="molecule type" value="Genomic_DNA"/>
</dbReference>
<organism evidence="1">
    <name type="scientific">Timema tahoe</name>
    <dbReference type="NCBI Taxonomy" id="61484"/>
    <lineage>
        <taxon>Eukaryota</taxon>
        <taxon>Metazoa</taxon>
        <taxon>Ecdysozoa</taxon>
        <taxon>Arthropoda</taxon>
        <taxon>Hexapoda</taxon>
        <taxon>Insecta</taxon>
        <taxon>Pterygota</taxon>
        <taxon>Neoptera</taxon>
        <taxon>Polyneoptera</taxon>
        <taxon>Phasmatodea</taxon>
        <taxon>Timematodea</taxon>
        <taxon>Timematoidea</taxon>
        <taxon>Timematidae</taxon>
        <taxon>Timema</taxon>
    </lineage>
</organism>
<name>A0A7R9IF44_9NEOP</name>
<accession>A0A7R9IF44</accession>
<reference evidence="1" key="1">
    <citation type="submission" date="2020-11" db="EMBL/GenBank/DDBJ databases">
        <authorList>
            <person name="Tran Van P."/>
        </authorList>
    </citation>
    <scope>NUCLEOTIDE SEQUENCE</scope>
</reference>
<evidence type="ECO:0000313" key="1">
    <source>
        <dbReference type="EMBL" id="CAD7457117.1"/>
    </source>
</evidence>
<gene>
    <name evidence="1" type="ORF">TTEB3V08_LOCUS5126</name>
</gene>
<dbReference type="AlphaFoldDB" id="A0A7R9IF44"/>
<protein>
    <submittedName>
        <fullName evidence="1">Uncharacterized protein</fullName>
    </submittedName>
</protein>
<sequence>MSGMPLFHMKILQGRTSYLIFLLHHQRGNVPPVVYAHVHIYSTEGLVSDKLSLARLATSLLLAHARVEGTSQVLCLLGVLIAWPEKLSVVAGLKATSVGSTVENPSILPLCTTAPWFPLLPVTSHHPQTSLKKAASPKPKGDPSAGDIVRSGAAALFGVMSSDWFGSS</sequence>
<proteinExistence type="predicted"/>